<sequence length="134" mass="15462">MFFAITQLLHRTRNLQRWNETVIASLPAVPKEITASSTQRAAYLSGRKRVFTDFATAASKLEHAILRSGFTLFSQLSFEVRHLEYLTLHEVKELSDYLVRLIRLYPSVKPIYSRLIQTLTQIAEEMHAHNITTS</sequence>
<dbReference type="EMBL" id="AP023366">
    <property type="protein sequence ID" value="BCJ86662.1"/>
    <property type="molecule type" value="Genomic_DNA"/>
</dbReference>
<reference evidence="1 2" key="1">
    <citation type="submission" date="2020-08" db="EMBL/GenBank/DDBJ databases">
        <title>Complete Genome Sequence of Effusibacillus dendaii Strain skT53, Isolated from Farmland soil.</title>
        <authorList>
            <person name="Konishi T."/>
            <person name="Kawasaki H."/>
        </authorList>
    </citation>
    <scope>NUCLEOTIDE SEQUENCE [LARGE SCALE GENOMIC DNA]</scope>
    <source>
        <strain evidence="2">skT53</strain>
    </source>
</reference>
<keyword evidence="2" id="KW-1185">Reference proteome</keyword>
<dbReference type="Proteomes" id="UP000593802">
    <property type="component" value="Chromosome"/>
</dbReference>
<dbReference type="RefSeq" id="WP_200760644.1">
    <property type="nucleotide sequence ID" value="NZ_AP023366.1"/>
</dbReference>
<proteinExistence type="predicted"/>
<protein>
    <submittedName>
        <fullName evidence="1">Uncharacterized protein</fullName>
    </submittedName>
</protein>
<name>A0A7I8DBD1_9BACL</name>
<gene>
    <name evidence="1" type="ORF">skT53_16470</name>
</gene>
<evidence type="ECO:0000313" key="2">
    <source>
        <dbReference type="Proteomes" id="UP000593802"/>
    </source>
</evidence>
<dbReference type="KEGG" id="eff:skT53_16470"/>
<accession>A0A7I8DBD1</accession>
<dbReference type="AlphaFoldDB" id="A0A7I8DBD1"/>
<evidence type="ECO:0000313" key="1">
    <source>
        <dbReference type="EMBL" id="BCJ86662.1"/>
    </source>
</evidence>
<organism evidence="1 2">
    <name type="scientific">Effusibacillus dendaii</name>
    <dbReference type="NCBI Taxonomy" id="2743772"/>
    <lineage>
        <taxon>Bacteria</taxon>
        <taxon>Bacillati</taxon>
        <taxon>Bacillota</taxon>
        <taxon>Bacilli</taxon>
        <taxon>Bacillales</taxon>
        <taxon>Alicyclobacillaceae</taxon>
        <taxon>Effusibacillus</taxon>
    </lineage>
</organism>